<dbReference type="InterPro" id="IPR020550">
    <property type="entry name" value="Inositol_monophosphatase_CS"/>
</dbReference>
<dbReference type="Gene3D" id="3.40.190.80">
    <property type="match status" value="1"/>
</dbReference>
<organism evidence="4">
    <name type="scientific">marine sediment metagenome</name>
    <dbReference type="NCBI Taxonomy" id="412755"/>
    <lineage>
        <taxon>unclassified sequences</taxon>
        <taxon>metagenomes</taxon>
        <taxon>ecological metagenomes</taxon>
    </lineage>
</organism>
<accession>A0A0F9VWU3</accession>
<protein>
    <recommendedName>
        <fullName evidence="5">3'(2'),5'-bisphosphate nucleotidase CysQ</fullName>
    </recommendedName>
</protein>
<keyword evidence="2" id="KW-0378">Hydrolase</keyword>
<dbReference type="GO" id="GO:0006020">
    <property type="term" value="P:inositol metabolic process"/>
    <property type="evidence" value="ECO:0007669"/>
    <property type="project" value="TreeGrafter"/>
</dbReference>
<proteinExistence type="predicted"/>
<dbReference type="Pfam" id="PF00459">
    <property type="entry name" value="Inositol_P"/>
    <property type="match status" value="1"/>
</dbReference>
<dbReference type="GO" id="GO:0046872">
    <property type="term" value="F:metal ion binding"/>
    <property type="evidence" value="ECO:0007669"/>
    <property type="project" value="UniProtKB-KW"/>
</dbReference>
<comment type="caution">
    <text evidence="4">The sequence shown here is derived from an EMBL/GenBank/DDBJ whole genome shotgun (WGS) entry which is preliminary data.</text>
</comment>
<dbReference type="GO" id="GO:0007165">
    <property type="term" value="P:signal transduction"/>
    <property type="evidence" value="ECO:0007669"/>
    <property type="project" value="TreeGrafter"/>
</dbReference>
<evidence type="ECO:0000256" key="2">
    <source>
        <dbReference type="ARBA" id="ARBA00022801"/>
    </source>
</evidence>
<evidence type="ECO:0000313" key="4">
    <source>
        <dbReference type="EMBL" id="KKN70203.1"/>
    </source>
</evidence>
<evidence type="ECO:0008006" key="5">
    <source>
        <dbReference type="Google" id="ProtNLM"/>
    </source>
</evidence>
<dbReference type="InterPro" id="IPR000760">
    <property type="entry name" value="Inositol_monophosphatase-like"/>
</dbReference>
<dbReference type="PANTHER" id="PTHR20854:SF4">
    <property type="entry name" value="INOSITOL-1-MONOPHOSPHATASE-RELATED"/>
    <property type="match status" value="1"/>
</dbReference>
<keyword evidence="3" id="KW-0460">Magnesium</keyword>
<sequence length="260" mass="28166">MRDDLELVKAAAMEAGAVAMRFFRRDPRVWWKEGNSPVSEADVAVDAFLKDALVGARPSYGWVSEEMEQPEIREVEADRFFVVDPIDGTRAYLRGEDTWCVSIAVIERGRPVIGVIAAPALGEVFEVTADSPTRLNGAVCSVSRPGTGDRLRLAVPDAMRKRLDAAGGEPILAEKAVPSLAYRLALVASGRLDGTLIRPRANDWDIAAADLLIERAGGLLCDRGGAPAFYRSEGRSHGLLMAASHDAMARVRQLTRAIPD</sequence>
<dbReference type="AlphaFoldDB" id="A0A0F9VWU3"/>
<dbReference type="GO" id="GO:0008934">
    <property type="term" value="F:inositol monophosphate 1-phosphatase activity"/>
    <property type="evidence" value="ECO:0007669"/>
    <property type="project" value="TreeGrafter"/>
</dbReference>
<gene>
    <name evidence="4" type="ORF">LCGC14_0433120</name>
</gene>
<dbReference type="InterPro" id="IPR020583">
    <property type="entry name" value="Inositol_monoP_metal-BS"/>
</dbReference>
<reference evidence="4" key="1">
    <citation type="journal article" date="2015" name="Nature">
        <title>Complex archaea that bridge the gap between prokaryotes and eukaryotes.</title>
        <authorList>
            <person name="Spang A."/>
            <person name="Saw J.H."/>
            <person name="Jorgensen S.L."/>
            <person name="Zaremba-Niedzwiedzka K."/>
            <person name="Martijn J."/>
            <person name="Lind A.E."/>
            <person name="van Eijk R."/>
            <person name="Schleper C."/>
            <person name="Guy L."/>
            <person name="Ettema T.J."/>
        </authorList>
    </citation>
    <scope>NUCLEOTIDE SEQUENCE</scope>
</reference>
<name>A0A0F9VWU3_9ZZZZ</name>
<dbReference type="GO" id="GO:0046854">
    <property type="term" value="P:phosphatidylinositol phosphate biosynthetic process"/>
    <property type="evidence" value="ECO:0007669"/>
    <property type="project" value="InterPro"/>
</dbReference>
<dbReference type="PRINTS" id="PR00377">
    <property type="entry name" value="IMPHPHTASES"/>
</dbReference>
<dbReference type="Gene3D" id="3.30.540.10">
    <property type="entry name" value="Fructose-1,6-Bisphosphatase, subunit A, domain 1"/>
    <property type="match status" value="1"/>
</dbReference>
<evidence type="ECO:0000256" key="1">
    <source>
        <dbReference type="ARBA" id="ARBA00022723"/>
    </source>
</evidence>
<dbReference type="PROSITE" id="PS00629">
    <property type="entry name" value="IMP_1"/>
    <property type="match status" value="1"/>
</dbReference>
<evidence type="ECO:0000256" key="3">
    <source>
        <dbReference type="ARBA" id="ARBA00022842"/>
    </source>
</evidence>
<dbReference type="PANTHER" id="PTHR20854">
    <property type="entry name" value="INOSITOL MONOPHOSPHATASE"/>
    <property type="match status" value="1"/>
</dbReference>
<dbReference type="EMBL" id="LAZR01000408">
    <property type="protein sequence ID" value="KKN70203.1"/>
    <property type="molecule type" value="Genomic_DNA"/>
</dbReference>
<keyword evidence="1" id="KW-0479">Metal-binding</keyword>
<dbReference type="CDD" id="cd01638">
    <property type="entry name" value="CysQ"/>
    <property type="match status" value="1"/>
</dbReference>
<dbReference type="SUPFAM" id="SSF56655">
    <property type="entry name" value="Carbohydrate phosphatase"/>
    <property type="match status" value="1"/>
</dbReference>
<dbReference type="PROSITE" id="PS00630">
    <property type="entry name" value="IMP_2"/>
    <property type="match status" value="1"/>
</dbReference>